<evidence type="ECO:0000256" key="1">
    <source>
        <dbReference type="SAM" id="MobiDB-lite"/>
    </source>
</evidence>
<dbReference type="AlphaFoldDB" id="A0A069D0Q1"/>
<feature type="signal peptide" evidence="3">
    <location>
        <begin position="1"/>
        <end position="26"/>
    </location>
</feature>
<keyword evidence="5" id="KW-1185">Reference proteome</keyword>
<feature type="chain" id="PRO_5001659836" evidence="3">
    <location>
        <begin position="27"/>
        <end position="263"/>
    </location>
</feature>
<dbReference type="OrthoDB" id="9967899at2"/>
<evidence type="ECO:0000313" key="4">
    <source>
        <dbReference type="EMBL" id="GAK30901.1"/>
    </source>
</evidence>
<organism evidence="4 5">
    <name type="scientific">Weissella oryzae (strain DSM 25784 / JCM 18191 / LMG 30913 / SG25)</name>
    <dbReference type="NCBI Taxonomy" id="1329250"/>
    <lineage>
        <taxon>Bacteria</taxon>
        <taxon>Bacillati</taxon>
        <taxon>Bacillota</taxon>
        <taxon>Bacilli</taxon>
        <taxon>Lactobacillales</taxon>
        <taxon>Lactobacillaceae</taxon>
        <taxon>Weissella</taxon>
    </lineage>
</organism>
<evidence type="ECO:0000256" key="3">
    <source>
        <dbReference type="SAM" id="SignalP"/>
    </source>
</evidence>
<proteinExistence type="predicted"/>
<evidence type="ECO:0000256" key="2">
    <source>
        <dbReference type="SAM" id="Phobius"/>
    </source>
</evidence>
<dbReference type="RefSeq" id="WP_027698962.1">
    <property type="nucleotide sequence ID" value="NZ_DF820489.1"/>
</dbReference>
<feature type="compositionally biased region" description="Polar residues" evidence="1">
    <location>
        <begin position="117"/>
        <end position="136"/>
    </location>
</feature>
<keyword evidence="3" id="KW-0732">Signal</keyword>
<evidence type="ECO:0000313" key="5">
    <source>
        <dbReference type="Proteomes" id="UP000030643"/>
    </source>
</evidence>
<accession>A0A069D0Q1</accession>
<sequence length="263" mass="27300">MVKFKGISLLFFSLALGLLSLSPSYANNLASVASAPVASTNLPEMAQPSENQDATIQNASLSTAEINPAISSASSSASQTSGDTTPISDPNEATSADSSSAEQASGNIAPIPDPADNASSSNQVATSESSTVNTTSATKQADNVIATTPSLASNSVGSGVQTAGIESVIASPDTTVTNPETQTNLLRTPSSTISGENQSAIIYKTENKRYVKAKNLAEMLPNSDIYHINWNPAMLLIAGLALSSWIVIMFVITYRQNRLEAQI</sequence>
<keyword evidence="2" id="KW-0472">Membrane</keyword>
<dbReference type="EMBL" id="DF820489">
    <property type="protein sequence ID" value="GAK30901.1"/>
    <property type="molecule type" value="Genomic_DNA"/>
</dbReference>
<dbReference type="Proteomes" id="UP000030643">
    <property type="component" value="Unassembled WGS sequence"/>
</dbReference>
<gene>
    <name evidence="4" type="ORF">WOSG25_060190</name>
</gene>
<reference evidence="5" key="1">
    <citation type="journal article" date="2014" name="Genome Announc.">
        <title>Draft genome sequence of Weissella oryzae SG25T, isolated from fermented rice grains.</title>
        <authorList>
            <person name="Tanizawa Y."/>
            <person name="Fujisawa T."/>
            <person name="Mochizuki T."/>
            <person name="Kaminuma E."/>
            <person name="Suzuki Y."/>
            <person name="Nakamura Y."/>
            <person name="Tohno M."/>
        </authorList>
    </citation>
    <scope>NUCLEOTIDE SEQUENCE [LARGE SCALE GENOMIC DNA]</scope>
    <source>
        <strain evidence="5">DSM 25784 / JCM 18191 / LMG 30913 / SG25</strain>
    </source>
</reference>
<name>A0A069D0Q1_WEIOS</name>
<dbReference type="STRING" id="1329250.WOSG25_060190"/>
<keyword evidence="2" id="KW-1133">Transmembrane helix</keyword>
<feature type="transmembrane region" description="Helical" evidence="2">
    <location>
        <begin position="233"/>
        <end position="254"/>
    </location>
</feature>
<feature type="compositionally biased region" description="Polar residues" evidence="1">
    <location>
        <begin position="79"/>
        <end position="106"/>
    </location>
</feature>
<feature type="region of interest" description="Disordered" evidence="1">
    <location>
        <begin position="69"/>
        <end position="136"/>
    </location>
</feature>
<keyword evidence="2" id="KW-0812">Transmembrane</keyword>
<protein>
    <submittedName>
        <fullName evidence="4">Uncharacterized protein</fullName>
    </submittedName>
</protein>